<dbReference type="Proteomes" id="UP000472580">
    <property type="component" value="Unassembled WGS sequence"/>
</dbReference>
<feature type="binding site" evidence="7">
    <location>
        <position position="113"/>
    </location>
    <ligand>
        <name>Mg(2+)</name>
        <dbReference type="ChEBI" id="CHEBI:18420"/>
        <label>1</label>
        <note>catalytic</note>
    </ligand>
</feature>
<organism evidence="10 11">
    <name type="scientific">Parasutterella muris</name>
    <dbReference type="NCBI Taxonomy" id="2565572"/>
    <lineage>
        <taxon>Bacteria</taxon>
        <taxon>Pseudomonadati</taxon>
        <taxon>Pseudomonadota</taxon>
        <taxon>Betaproteobacteria</taxon>
        <taxon>Burkholderiales</taxon>
        <taxon>Sutterellaceae</taxon>
        <taxon>Parasutterella</taxon>
    </lineage>
</organism>
<evidence type="ECO:0000256" key="9">
    <source>
        <dbReference type="SAM" id="MobiDB-lite"/>
    </source>
</evidence>
<protein>
    <recommendedName>
        <fullName evidence="8">Inositol-1-monophosphatase</fullName>
        <ecNumber evidence="8">3.1.3.25</ecNumber>
    </recommendedName>
</protein>
<dbReference type="InterPro" id="IPR022337">
    <property type="entry name" value="Inositol_monophosphatase_SuhB"/>
</dbReference>
<comment type="caution">
    <text evidence="10">The sequence shown here is derived from an EMBL/GenBank/DDBJ whole genome shotgun (WGS) entry which is preliminary data.</text>
</comment>
<keyword evidence="4 7" id="KW-0479">Metal-binding</keyword>
<evidence type="ECO:0000313" key="11">
    <source>
        <dbReference type="Proteomes" id="UP000472580"/>
    </source>
</evidence>
<feature type="compositionally biased region" description="Low complexity" evidence="9">
    <location>
        <begin position="14"/>
        <end position="25"/>
    </location>
</feature>
<dbReference type="PROSITE" id="PS00629">
    <property type="entry name" value="IMP_1"/>
    <property type="match status" value="1"/>
</dbReference>
<dbReference type="PROSITE" id="PS00630">
    <property type="entry name" value="IMP_2"/>
    <property type="match status" value="1"/>
</dbReference>
<evidence type="ECO:0000256" key="4">
    <source>
        <dbReference type="ARBA" id="ARBA00022723"/>
    </source>
</evidence>
<dbReference type="EMBL" id="WSRP01000014">
    <property type="protein sequence ID" value="MVX56704.1"/>
    <property type="molecule type" value="Genomic_DNA"/>
</dbReference>
<dbReference type="SUPFAM" id="SSF56655">
    <property type="entry name" value="Carbohydrate phosphatase"/>
    <property type="match status" value="1"/>
</dbReference>
<feature type="binding site" evidence="7">
    <location>
        <position position="258"/>
    </location>
    <ligand>
        <name>Mg(2+)</name>
        <dbReference type="ChEBI" id="CHEBI:18420"/>
        <label>1</label>
        <note>catalytic</note>
    </ligand>
</feature>
<dbReference type="Gene3D" id="3.40.190.80">
    <property type="match status" value="1"/>
</dbReference>
<dbReference type="PANTHER" id="PTHR20854">
    <property type="entry name" value="INOSITOL MONOPHOSPHATASE"/>
    <property type="match status" value="1"/>
</dbReference>
<evidence type="ECO:0000256" key="7">
    <source>
        <dbReference type="PIRSR" id="PIRSR600760-2"/>
    </source>
</evidence>
<keyword evidence="5 8" id="KW-0378">Hydrolase</keyword>
<dbReference type="InterPro" id="IPR020550">
    <property type="entry name" value="Inositol_monophosphatase_CS"/>
</dbReference>
<name>A0A6L6YH52_9BURK</name>
<dbReference type="AlphaFoldDB" id="A0A6L6YH52"/>
<dbReference type="Pfam" id="PF00459">
    <property type="entry name" value="Inositol_P"/>
    <property type="match status" value="1"/>
</dbReference>
<accession>A0A6L6YH52</accession>
<evidence type="ECO:0000256" key="2">
    <source>
        <dbReference type="ARBA" id="ARBA00001946"/>
    </source>
</evidence>
<dbReference type="FunFam" id="3.30.540.10:FF:000003">
    <property type="entry name" value="Inositol-1-monophosphatase"/>
    <property type="match status" value="1"/>
</dbReference>
<dbReference type="PRINTS" id="PR00377">
    <property type="entry name" value="IMPHPHTASES"/>
</dbReference>
<feature type="binding site" evidence="7">
    <location>
        <position position="132"/>
    </location>
    <ligand>
        <name>Mg(2+)</name>
        <dbReference type="ChEBI" id="CHEBI:18420"/>
        <label>1</label>
        <note>catalytic</note>
    </ligand>
</feature>
<dbReference type="OrthoDB" id="9785695at2"/>
<reference evidence="10 11" key="1">
    <citation type="submission" date="2019-12" db="EMBL/GenBank/DDBJ databases">
        <title>Microbes associate with the intestines of laboratory mice.</title>
        <authorList>
            <person name="Navarre W."/>
            <person name="Wong E."/>
        </authorList>
    </citation>
    <scope>NUCLEOTIDE SEQUENCE [LARGE SCALE GENOMIC DNA]</scope>
    <source>
        <strain evidence="10 11">NM82_D38</strain>
    </source>
</reference>
<proteinExistence type="inferred from homology"/>
<dbReference type="PRINTS" id="PR01959">
    <property type="entry name" value="SBIMPHPHTASE"/>
</dbReference>
<feature type="binding site" evidence="7">
    <location>
        <position position="130"/>
    </location>
    <ligand>
        <name>Mg(2+)</name>
        <dbReference type="ChEBI" id="CHEBI:18420"/>
        <label>1</label>
        <note>catalytic</note>
    </ligand>
</feature>
<comment type="similarity">
    <text evidence="3 8">Belongs to the inositol monophosphatase superfamily.</text>
</comment>
<feature type="binding site" evidence="7">
    <location>
        <position position="133"/>
    </location>
    <ligand>
        <name>Mg(2+)</name>
        <dbReference type="ChEBI" id="CHEBI:18420"/>
        <label>1</label>
        <note>catalytic</note>
    </ligand>
</feature>
<dbReference type="GO" id="GO:0046854">
    <property type="term" value="P:phosphatidylinositol phosphate biosynthetic process"/>
    <property type="evidence" value="ECO:0007669"/>
    <property type="project" value="InterPro"/>
</dbReference>
<feature type="compositionally biased region" description="Basic and acidic residues" evidence="9">
    <location>
        <begin position="26"/>
        <end position="36"/>
    </location>
</feature>
<dbReference type="InterPro" id="IPR020583">
    <property type="entry name" value="Inositol_monoP_metal-BS"/>
</dbReference>
<feature type="region of interest" description="Disordered" evidence="9">
    <location>
        <begin position="1"/>
        <end position="45"/>
    </location>
</feature>
<comment type="cofactor">
    <cofactor evidence="2 7 8">
        <name>Mg(2+)</name>
        <dbReference type="ChEBI" id="CHEBI:18420"/>
    </cofactor>
</comment>
<sequence>MAVTNKPAAKPQRAKSGAGKRSASAKTKERSAEKKLFRPAPTMPMQNSGMLNIAIKAAREAARIQMMAFRDRTRLHITNKAAGDYVTEVDKECERVITETIKTAFPNHAILGEESGESGTVGAEYLWVVDPLDGTTNFIHGIDVFAVSIALLKDGVPQCGVVYDANRNQLFTAEKGKGAYLDERRIRVSSLTSIQDALVATGFPFREGDDYGAYMETMKKMMENTCGLRRCGSAALDLCWTACGRFDGYWEKGIKIWDIAAGALIAREAGAIVTDFSGEGDYLSKGEIVAATPKVYADMMKVIRPQSE</sequence>
<evidence type="ECO:0000313" key="10">
    <source>
        <dbReference type="EMBL" id="MVX56704.1"/>
    </source>
</evidence>
<comment type="catalytic activity">
    <reaction evidence="1 8">
        <text>a myo-inositol phosphate + H2O = myo-inositol + phosphate</text>
        <dbReference type="Rhea" id="RHEA:24056"/>
        <dbReference type="ChEBI" id="CHEBI:15377"/>
        <dbReference type="ChEBI" id="CHEBI:17268"/>
        <dbReference type="ChEBI" id="CHEBI:43474"/>
        <dbReference type="ChEBI" id="CHEBI:84139"/>
        <dbReference type="EC" id="3.1.3.25"/>
    </reaction>
</comment>
<dbReference type="GO" id="GO:0007165">
    <property type="term" value="P:signal transduction"/>
    <property type="evidence" value="ECO:0007669"/>
    <property type="project" value="TreeGrafter"/>
</dbReference>
<dbReference type="InterPro" id="IPR033942">
    <property type="entry name" value="IMPase"/>
</dbReference>
<dbReference type="InterPro" id="IPR000760">
    <property type="entry name" value="Inositol_monophosphatase-like"/>
</dbReference>
<evidence type="ECO:0000256" key="6">
    <source>
        <dbReference type="ARBA" id="ARBA00022842"/>
    </source>
</evidence>
<dbReference type="EC" id="3.1.3.25" evidence="8"/>
<keyword evidence="11" id="KW-1185">Reference proteome</keyword>
<keyword evidence="6 7" id="KW-0460">Magnesium</keyword>
<evidence type="ECO:0000256" key="5">
    <source>
        <dbReference type="ARBA" id="ARBA00022801"/>
    </source>
</evidence>
<dbReference type="CDD" id="cd01639">
    <property type="entry name" value="IMPase"/>
    <property type="match status" value="1"/>
</dbReference>
<dbReference type="GO" id="GO:0006020">
    <property type="term" value="P:inositol metabolic process"/>
    <property type="evidence" value="ECO:0007669"/>
    <property type="project" value="TreeGrafter"/>
</dbReference>
<gene>
    <name evidence="10" type="ORF">E5987_05710</name>
</gene>
<dbReference type="GO" id="GO:0046872">
    <property type="term" value="F:metal ion binding"/>
    <property type="evidence" value="ECO:0007669"/>
    <property type="project" value="UniProtKB-KW"/>
</dbReference>
<dbReference type="PANTHER" id="PTHR20854:SF4">
    <property type="entry name" value="INOSITOL-1-MONOPHOSPHATASE-RELATED"/>
    <property type="match status" value="1"/>
</dbReference>
<evidence type="ECO:0000256" key="3">
    <source>
        <dbReference type="ARBA" id="ARBA00009759"/>
    </source>
</evidence>
<dbReference type="Gene3D" id="3.30.540.10">
    <property type="entry name" value="Fructose-1,6-Bisphosphatase, subunit A, domain 1"/>
    <property type="match status" value="1"/>
</dbReference>
<dbReference type="FunFam" id="3.40.190.80:FF:000020">
    <property type="entry name" value="Fructose-1,6-bisphosphatase/inositol-1-monophosphatase"/>
    <property type="match status" value="1"/>
</dbReference>
<evidence type="ECO:0000256" key="1">
    <source>
        <dbReference type="ARBA" id="ARBA00001033"/>
    </source>
</evidence>
<evidence type="ECO:0000256" key="8">
    <source>
        <dbReference type="RuleBase" id="RU364068"/>
    </source>
</evidence>
<dbReference type="GO" id="GO:0008934">
    <property type="term" value="F:inositol monophosphate 1-phosphatase activity"/>
    <property type="evidence" value="ECO:0007669"/>
    <property type="project" value="InterPro"/>
</dbReference>